<keyword evidence="7 8" id="KW-0413">Isomerase</keyword>
<dbReference type="GO" id="GO:0005524">
    <property type="term" value="F:ATP binding"/>
    <property type="evidence" value="ECO:0007669"/>
    <property type="project" value="UniProtKB-KW"/>
</dbReference>
<dbReference type="FunFam" id="3.40.50.300:FF:000434">
    <property type="entry name" value="Katanin p60 ATPase-containing subunit A-like 2"/>
    <property type="match status" value="1"/>
</dbReference>
<feature type="binding site" evidence="8">
    <location>
        <begin position="277"/>
        <end position="284"/>
    </location>
    <ligand>
        <name>ATP</name>
        <dbReference type="ChEBI" id="CHEBI:30616"/>
    </ligand>
</feature>
<keyword evidence="4 8" id="KW-0547">Nucleotide-binding</keyword>
<dbReference type="Pfam" id="PF00004">
    <property type="entry name" value="AAA"/>
    <property type="match status" value="1"/>
</dbReference>
<comment type="function">
    <text evidence="8">Severs microtubules in vitro in an ATP-dependent manner. This activity may promote rapid reorganization of cellular microtubule arrays.</text>
</comment>
<comment type="similarity">
    <text evidence="8">Belongs to the AAA ATPase family. Katanin p60 subunit A1 subfamily. A-like 2 sub-subfamily.</text>
</comment>
<dbReference type="InterPro" id="IPR003593">
    <property type="entry name" value="AAA+_ATPase"/>
</dbReference>
<comment type="catalytic activity">
    <reaction evidence="8">
        <text>n ATP + n H2O + a microtubule = n ADP + n phosphate + (n+1) alpha/beta tubulin heterodimers.</text>
        <dbReference type="EC" id="5.6.1.1"/>
    </reaction>
</comment>
<dbReference type="AlphaFoldDB" id="A0A430QR71"/>
<dbReference type="GO" id="GO:0005874">
    <property type="term" value="C:microtubule"/>
    <property type="evidence" value="ECO:0007669"/>
    <property type="project" value="UniProtKB-KW"/>
</dbReference>
<gene>
    <name evidence="8" type="primary">KATNAL2</name>
    <name evidence="10" type="ORF">DC041_0010612</name>
</gene>
<evidence type="ECO:0000256" key="5">
    <source>
        <dbReference type="ARBA" id="ARBA00022840"/>
    </source>
</evidence>
<dbReference type="SMART" id="SM00667">
    <property type="entry name" value="LisH"/>
    <property type="match status" value="1"/>
</dbReference>
<dbReference type="InterPro" id="IPR050304">
    <property type="entry name" value="MT-severing_AAA_ATPase"/>
</dbReference>
<evidence type="ECO:0000256" key="3">
    <source>
        <dbReference type="ARBA" id="ARBA00022701"/>
    </source>
</evidence>
<evidence type="ECO:0000313" key="10">
    <source>
        <dbReference type="EMBL" id="RTG90205.1"/>
    </source>
</evidence>
<dbReference type="Proteomes" id="UP000290809">
    <property type="component" value="Unassembled WGS sequence"/>
</dbReference>
<accession>A0A430QR71</accession>
<keyword evidence="11" id="KW-1185">Reference proteome</keyword>
<sequence>MKTKEEQRSTARKKNLLILVMHYLSEEGYVESAMSLSKETNLDFKKYEVCDNVDLETVLLEYESYYYIKFQKYPRITKKLSDKLFQCEKKRHGGSSIKTKRSTLPRLLNRGNSIHDFEQNHSSNILNSEENSSVTKNRACNGLAVQGRQDPLVQTSGRIIKSGISPNVPNGSSVTSLNHLDPTQNSFLSSSTRQNFPRQITDYRAIINQETRLPLEENQLSEDPQDIFLQNPNVRWDDIIGLSSAKRLVKEAVVYPIKYPQLFAGILSPWKGLLLYGPPGTGKTLLAKAVATECKTTFFNISASTIVSKWRGDSEKLVRVLFELARFHAPSTIFLDELDSLMSQRGSLSGYGSSGGGNSNISVGNEHEGSRRMKTELLMQMDGLAKSDDLVFLLAASNLPWELDHAMLRRLEKRILVDLPNKEARIHMFESFLPPVIGQGTSGGLQLKCYLDYDVAAELTEGYSGSDIRLVCKEAAMRVVRKIFDILENSSIENLPQTQIHFDPITTDDVKAAISSTMPSARQLAGKYLEWQQQFGSS</sequence>
<keyword evidence="2 8" id="KW-0963">Cytoplasm</keyword>
<dbReference type="EMBL" id="QMKO01001456">
    <property type="protein sequence ID" value="RTG90205.1"/>
    <property type="molecule type" value="Genomic_DNA"/>
</dbReference>
<evidence type="ECO:0000256" key="4">
    <source>
        <dbReference type="ARBA" id="ARBA00022741"/>
    </source>
</evidence>
<dbReference type="HAMAP" id="MF_03025">
    <property type="entry name" value="Katanin_p60_AL2"/>
    <property type="match status" value="1"/>
</dbReference>
<evidence type="ECO:0000259" key="9">
    <source>
        <dbReference type="SMART" id="SM00382"/>
    </source>
</evidence>
<dbReference type="InterPro" id="IPR003959">
    <property type="entry name" value="ATPase_AAA_core"/>
</dbReference>
<feature type="domain" description="AAA+ ATPase" evidence="9">
    <location>
        <begin position="269"/>
        <end position="421"/>
    </location>
</feature>
<dbReference type="GO" id="GO:0008568">
    <property type="term" value="F:microtubule severing ATPase activity"/>
    <property type="evidence" value="ECO:0007669"/>
    <property type="project" value="UniProtKB-EC"/>
</dbReference>
<evidence type="ECO:0000256" key="6">
    <source>
        <dbReference type="ARBA" id="ARBA00023212"/>
    </source>
</evidence>
<evidence type="ECO:0000256" key="7">
    <source>
        <dbReference type="ARBA" id="ARBA00023235"/>
    </source>
</evidence>
<dbReference type="GO" id="GO:0016887">
    <property type="term" value="F:ATP hydrolysis activity"/>
    <property type="evidence" value="ECO:0007669"/>
    <property type="project" value="InterPro"/>
</dbReference>
<keyword evidence="3 8" id="KW-0493">Microtubule</keyword>
<keyword evidence="6 8" id="KW-0206">Cytoskeleton</keyword>
<dbReference type="GO" id="GO:0000922">
    <property type="term" value="C:spindle pole"/>
    <property type="evidence" value="ECO:0007669"/>
    <property type="project" value="UniProtKB-SubCell"/>
</dbReference>
<dbReference type="GO" id="GO:0051013">
    <property type="term" value="P:microtubule severing"/>
    <property type="evidence" value="ECO:0007669"/>
    <property type="project" value="UniProtKB-UniRule"/>
</dbReference>
<dbReference type="Gene3D" id="3.40.50.300">
    <property type="entry name" value="P-loop containing nucleotide triphosphate hydrolases"/>
    <property type="match status" value="1"/>
</dbReference>
<comment type="subcellular location">
    <subcellularLocation>
        <location evidence="1 8">Cytoplasm</location>
        <location evidence="1 8">Cytoskeleton</location>
        <location evidence="1 8">Spindle pole</location>
    </subcellularLocation>
    <subcellularLocation>
        <location evidence="8">Cytoplasm</location>
        <location evidence="8">Cytoskeleton</location>
    </subcellularLocation>
    <subcellularLocation>
        <location evidence="8">Cytoplasm</location>
    </subcellularLocation>
    <subcellularLocation>
        <location evidence="8">Cytoplasm</location>
        <location evidence="8">Cytoskeleton</location>
        <location evidence="8">Spindle</location>
    </subcellularLocation>
    <text evidence="8">Localizes within the cytoplasm, partially overlapping with microtubules in interphase and to the mitotic spindle and spindle poles during mitosis.</text>
</comment>
<dbReference type="Gene3D" id="1.10.8.60">
    <property type="match status" value="1"/>
</dbReference>
<keyword evidence="5 8" id="KW-0067">ATP-binding</keyword>
<dbReference type="SMART" id="SM00382">
    <property type="entry name" value="AAA"/>
    <property type="match status" value="1"/>
</dbReference>
<dbReference type="InterPro" id="IPR027417">
    <property type="entry name" value="P-loop_NTPase"/>
</dbReference>
<evidence type="ECO:0000256" key="1">
    <source>
        <dbReference type="ARBA" id="ARBA00004647"/>
    </source>
</evidence>
<reference evidence="10 11" key="1">
    <citation type="journal article" date="2019" name="PLoS Pathog.">
        <title>Genome sequence of the bovine parasite Schistosoma bovis Tanzania.</title>
        <authorList>
            <person name="Oey H."/>
            <person name="Zakrzewski M."/>
            <person name="Gobert G."/>
            <person name="Gravermann K."/>
            <person name="Stoye J."/>
            <person name="Jones M."/>
            <person name="Mcmanus D."/>
            <person name="Krause L."/>
        </authorList>
    </citation>
    <scope>NUCLEOTIDE SEQUENCE [LARGE SCALE GENOMIC DNA]</scope>
    <source>
        <strain evidence="10 11">TAN1997</strain>
    </source>
</reference>
<protein>
    <recommendedName>
        <fullName evidence="8">Katanin p60 ATPase-containing subunit A-like 2</fullName>
        <shortName evidence="8">Katanin p60 subunit A-like 2</shortName>
        <ecNumber evidence="8">5.6.1.1</ecNumber>
    </recommendedName>
    <alternativeName>
        <fullName evidence="8">p60 katanin-like 2</fullName>
    </alternativeName>
</protein>
<dbReference type="InterPro" id="IPR027497">
    <property type="entry name" value="Katanin_p60_AL2"/>
</dbReference>
<organism evidence="10 11">
    <name type="scientific">Schistosoma bovis</name>
    <name type="common">Blood fluke</name>
    <dbReference type="NCBI Taxonomy" id="6184"/>
    <lineage>
        <taxon>Eukaryota</taxon>
        <taxon>Metazoa</taxon>
        <taxon>Spiralia</taxon>
        <taxon>Lophotrochozoa</taxon>
        <taxon>Platyhelminthes</taxon>
        <taxon>Trematoda</taxon>
        <taxon>Digenea</taxon>
        <taxon>Strigeidida</taxon>
        <taxon>Schistosomatoidea</taxon>
        <taxon>Schistosomatidae</taxon>
        <taxon>Schistosoma</taxon>
    </lineage>
</organism>
<dbReference type="STRING" id="6184.A0A430QR71"/>
<dbReference type="SUPFAM" id="SSF52540">
    <property type="entry name" value="P-loop containing nucleoside triphosphate hydrolases"/>
    <property type="match status" value="1"/>
</dbReference>
<dbReference type="PROSITE" id="PS50896">
    <property type="entry name" value="LISH"/>
    <property type="match status" value="1"/>
</dbReference>
<dbReference type="FunFam" id="1.10.8.60:FF:000048">
    <property type="entry name" value="Katanin p60 ATPase-containing subunit A-like 2"/>
    <property type="match status" value="1"/>
</dbReference>
<dbReference type="InterPro" id="IPR006594">
    <property type="entry name" value="LisH"/>
</dbReference>
<dbReference type="InterPro" id="IPR041569">
    <property type="entry name" value="AAA_lid_3"/>
</dbReference>
<dbReference type="CDD" id="cd19509">
    <property type="entry name" value="RecA-like_VPS4-like"/>
    <property type="match status" value="1"/>
</dbReference>
<name>A0A430QR71_SCHBO</name>
<comment type="caution">
    <text evidence="10">The sequence shown here is derived from an EMBL/GenBank/DDBJ whole genome shotgun (WGS) entry which is preliminary data.</text>
</comment>
<evidence type="ECO:0000313" key="11">
    <source>
        <dbReference type="Proteomes" id="UP000290809"/>
    </source>
</evidence>
<proteinExistence type="inferred from homology"/>
<dbReference type="EC" id="5.6.1.1" evidence="8"/>
<evidence type="ECO:0000256" key="8">
    <source>
        <dbReference type="HAMAP-Rule" id="MF_03025"/>
    </source>
</evidence>
<dbReference type="GO" id="GO:0005737">
    <property type="term" value="C:cytoplasm"/>
    <property type="evidence" value="ECO:0007669"/>
    <property type="project" value="UniProtKB-SubCell"/>
</dbReference>
<dbReference type="PANTHER" id="PTHR23074">
    <property type="entry name" value="AAA DOMAIN-CONTAINING"/>
    <property type="match status" value="1"/>
</dbReference>
<dbReference type="GO" id="GO:0008017">
    <property type="term" value="F:microtubule binding"/>
    <property type="evidence" value="ECO:0007669"/>
    <property type="project" value="UniProtKB-UniRule"/>
</dbReference>
<evidence type="ECO:0000256" key="2">
    <source>
        <dbReference type="ARBA" id="ARBA00022490"/>
    </source>
</evidence>
<dbReference type="Pfam" id="PF17862">
    <property type="entry name" value="AAA_lid_3"/>
    <property type="match status" value="1"/>
</dbReference>
<dbReference type="PANTHER" id="PTHR23074:SF78">
    <property type="entry name" value="KATANIN P60 ATPASE-CONTAINING SUBUNIT A-LIKE 2"/>
    <property type="match status" value="1"/>
</dbReference>